<evidence type="ECO:0000313" key="2">
    <source>
        <dbReference type="EMBL" id="PTQ76532.1"/>
    </source>
</evidence>
<protein>
    <submittedName>
        <fullName evidence="2">Type IV pilus assembly protein PilN</fullName>
    </submittedName>
</protein>
<proteinExistence type="predicted"/>
<gene>
    <name evidence="2" type="ORF">C8R26_11636</name>
</gene>
<evidence type="ECO:0000256" key="1">
    <source>
        <dbReference type="SAM" id="Phobius"/>
    </source>
</evidence>
<keyword evidence="1" id="KW-1133">Transmembrane helix</keyword>
<feature type="transmembrane region" description="Helical" evidence="1">
    <location>
        <begin position="21"/>
        <end position="43"/>
    </location>
</feature>
<dbReference type="RefSeq" id="WP_107803625.1">
    <property type="nucleotide sequence ID" value="NZ_QAOI01000016.1"/>
</dbReference>
<evidence type="ECO:0000313" key="3">
    <source>
        <dbReference type="Proteomes" id="UP000244128"/>
    </source>
</evidence>
<dbReference type="EMBL" id="QAOI01000016">
    <property type="protein sequence ID" value="PTQ76532.1"/>
    <property type="molecule type" value="Genomic_DNA"/>
</dbReference>
<reference evidence="2 3" key="1">
    <citation type="submission" date="2018-04" db="EMBL/GenBank/DDBJ databases">
        <title>Active sludge and wastewater microbial communities from Klosterneuburg, Austria.</title>
        <authorList>
            <person name="Wagner M."/>
        </authorList>
    </citation>
    <scope>NUCLEOTIDE SEQUENCE [LARGE SCALE GENOMIC DNA]</scope>
    <source>
        <strain evidence="2 3">Nm49</strain>
    </source>
</reference>
<dbReference type="AlphaFoldDB" id="A0A2T5HY79"/>
<dbReference type="PANTHER" id="PTHR40278:SF2">
    <property type="entry name" value="TYPE IV PILUS INNER MEMBRANE COMPONENT PILN"/>
    <property type="match status" value="1"/>
</dbReference>
<sequence>MIRINLLPHRELKRKAQQQQIAILAGVVGFLGIAVVWSIYTVIAGEIDNQNARNQYLQSRIAILDTEIAEIRNIKTQTQELLARKLVVETLQNSRSEVVHLLDQLVRLLPDGVYLQSVKQNDQIITLMGYAQSNAWVSMLMRNLESSPWLESPLLVEIKAITVNNVRQNEFNMRIKLRRTSIDDVQNSPANPAGKS</sequence>
<keyword evidence="1" id="KW-0812">Transmembrane</keyword>
<organism evidence="2 3">
    <name type="scientific">Nitrosomonas oligotropha</name>
    <dbReference type="NCBI Taxonomy" id="42354"/>
    <lineage>
        <taxon>Bacteria</taxon>
        <taxon>Pseudomonadati</taxon>
        <taxon>Pseudomonadota</taxon>
        <taxon>Betaproteobacteria</taxon>
        <taxon>Nitrosomonadales</taxon>
        <taxon>Nitrosomonadaceae</taxon>
        <taxon>Nitrosomonas</taxon>
    </lineage>
</organism>
<dbReference type="Pfam" id="PF05137">
    <property type="entry name" value="PilN"/>
    <property type="match status" value="1"/>
</dbReference>
<accession>A0A2T5HY79</accession>
<comment type="caution">
    <text evidence="2">The sequence shown here is derived from an EMBL/GenBank/DDBJ whole genome shotgun (WGS) entry which is preliminary data.</text>
</comment>
<keyword evidence="1" id="KW-0472">Membrane</keyword>
<dbReference type="GO" id="GO:0043107">
    <property type="term" value="P:type IV pilus-dependent motility"/>
    <property type="evidence" value="ECO:0007669"/>
    <property type="project" value="TreeGrafter"/>
</dbReference>
<dbReference type="InterPro" id="IPR007813">
    <property type="entry name" value="PilN"/>
</dbReference>
<dbReference type="PANTHER" id="PTHR40278">
    <property type="entry name" value="DNA UTILIZATION PROTEIN HOFN"/>
    <property type="match status" value="1"/>
</dbReference>
<dbReference type="GO" id="GO:0043683">
    <property type="term" value="P:type IV pilus assembly"/>
    <property type="evidence" value="ECO:0007669"/>
    <property type="project" value="TreeGrafter"/>
</dbReference>
<dbReference type="Proteomes" id="UP000244128">
    <property type="component" value="Unassembled WGS sequence"/>
</dbReference>
<name>A0A2T5HY79_9PROT</name>
<dbReference type="InterPro" id="IPR052534">
    <property type="entry name" value="Extracell_DNA_Util/SecSys_Comp"/>
</dbReference>